<dbReference type="Gene3D" id="2.60.120.40">
    <property type="match status" value="1"/>
</dbReference>
<gene>
    <name evidence="2" type="ORF">DPMN_190365</name>
</gene>
<organism evidence="2 3">
    <name type="scientific">Dreissena polymorpha</name>
    <name type="common">Zebra mussel</name>
    <name type="synonym">Mytilus polymorpha</name>
    <dbReference type="NCBI Taxonomy" id="45954"/>
    <lineage>
        <taxon>Eukaryota</taxon>
        <taxon>Metazoa</taxon>
        <taxon>Spiralia</taxon>
        <taxon>Lophotrochozoa</taxon>
        <taxon>Mollusca</taxon>
        <taxon>Bivalvia</taxon>
        <taxon>Autobranchia</taxon>
        <taxon>Heteroconchia</taxon>
        <taxon>Euheterodonta</taxon>
        <taxon>Imparidentia</taxon>
        <taxon>Neoheterodontei</taxon>
        <taxon>Myida</taxon>
        <taxon>Dreissenoidea</taxon>
        <taxon>Dreissenidae</taxon>
        <taxon>Dreissena</taxon>
    </lineage>
</organism>
<dbReference type="EMBL" id="JAIWYP010000010">
    <property type="protein sequence ID" value="KAH3755667.1"/>
    <property type="molecule type" value="Genomic_DNA"/>
</dbReference>
<dbReference type="AlphaFoldDB" id="A0A9D4ID23"/>
<name>A0A9D4ID23_DREPO</name>
<proteinExistence type="predicted"/>
<reference evidence="2" key="1">
    <citation type="journal article" date="2019" name="bioRxiv">
        <title>The Genome of the Zebra Mussel, Dreissena polymorpha: A Resource for Invasive Species Research.</title>
        <authorList>
            <person name="McCartney M.A."/>
            <person name="Auch B."/>
            <person name="Kono T."/>
            <person name="Mallez S."/>
            <person name="Zhang Y."/>
            <person name="Obille A."/>
            <person name="Becker A."/>
            <person name="Abrahante J.E."/>
            <person name="Garbe J."/>
            <person name="Badalamenti J.P."/>
            <person name="Herman A."/>
            <person name="Mangelson H."/>
            <person name="Liachko I."/>
            <person name="Sullivan S."/>
            <person name="Sone E.D."/>
            <person name="Koren S."/>
            <person name="Silverstein K.A.T."/>
            <person name="Beckman K.B."/>
            <person name="Gohl D.M."/>
        </authorList>
    </citation>
    <scope>NUCLEOTIDE SEQUENCE</scope>
    <source>
        <strain evidence="2">Duluth1</strain>
        <tissue evidence="2">Whole animal</tissue>
    </source>
</reference>
<dbReference type="InterPro" id="IPR001073">
    <property type="entry name" value="C1q_dom"/>
</dbReference>
<evidence type="ECO:0000259" key="1">
    <source>
        <dbReference type="Pfam" id="PF00386"/>
    </source>
</evidence>
<evidence type="ECO:0000313" key="2">
    <source>
        <dbReference type="EMBL" id="KAH3755667.1"/>
    </source>
</evidence>
<comment type="caution">
    <text evidence="2">The sequence shown here is derived from an EMBL/GenBank/DDBJ whole genome shotgun (WGS) entry which is preliminary data.</text>
</comment>
<feature type="domain" description="C1q" evidence="1">
    <location>
        <begin position="97"/>
        <end position="201"/>
    </location>
</feature>
<protein>
    <recommendedName>
        <fullName evidence="1">C1q domain-containing protein</fullName>
    </recommendedName>
</protein>
<keyword evidence="3" id="KW-1185">Reference proteome</keyword>
<dbReference type="Pfam" id="PF00386">
    <property type="entry name" value="C1q"/>
    <property type="match status" value="1"/>
</dbReference>
<evidence type="ECO:0000313" key="3">
    <source>
        <dbReference type="Proteomes" id="UP000828390"/>
    </source>
</evidence>
<reference evidence="2" key="2">
    <citation type="submission" date="2020-11" db="EMBL/GenBank/DDBJ databases">
        <authorList>
            <person name="McCartney M.A."/>
            <person name="Auch B."/>
            <person name="Kono T."/>
            <person name="Mallez S."/>
            <person name="Becker A."/>
            <person name="Gohl D.M."/>
            <person name="Silverstein K.A.T."/>
            <person name="Koren S."/>
            <person name="Bechman K.B."/>
            <person name="Herman A."/>
            <person name="Abrahante J.E."/>
            <person name="Garbe J."/>
        </authorList>
    </citation>
    <scope>NUCLEOTIDE SEQUENCE</scope>
    <source>
        <strain evidence="2">Duluth1</strain>
        <tissue evidence="2">Whole animal</tissue>
    </source>
</reference>
<dbReference type="SUPFAM" id="SSF49842">
    <property type="entry name" value="TNF-like"/>
    <property type="match status" value="1"/>
</dbReference>
<sequence>MRTRAILSRVFTEKNAKVEAAMKVLQEDKTELANAMIKLTKTQDDMTLKLNDAIDGALLNISKAVAEMTTYTSGDITLVQKENKILKDKLVVPVKYFYVQTPAELTITTTGKDVIFTAVNVNEGQGYNRPNGRFTVSVPGLYVFTVQHCIQYARYSALEIVHQGKTLQRAVYEQSDNVHSCSSMQAFTMAAMAVQIWVKTTGPCYFVEDSIRYHFRAH</sequence>
<dbReference type="Proteomes" id="UP000828390">
    <property type="component" value="Unassembled WGS sequence"/>
</dbReference>
<accession>A0A9D4ID23</accession>
<dbReference type="InterPro" id="IPR008983">
    <property type="entry name" value="Tumour_necrosis_fac-like_dom"/>
</dbReference>